<dbReference type="RefSeq" id="WP_092050445.1">
    <property type="nucleotide sequence ID" value="NZ_FOQD01000008.1"/>
</dbReference>
<reference evidence="2" key="1">
    <citation type="submission" date="2016-10" db="EMBL/GenBank/DDBJ databases">
        <authorList>
            <person name="Varghese N."/>
            <person name="Submissions S."/>
        </authorList>
    </citation>
    <scope>NUCLEOTIDE SEQUENCE [LARGE SCALE GENOMIC DNA]</scope>
    <source>
        <strain evidence="2">DSM 26348</strain>
    </source>
</reference>
<dbReference type="STRING" id="1576369.SAMN05421753_108146"/>
<organism evidence="1 2">
    <name type="scientific">Planctomicrobium piriforme</name>
    <dbReference type="NCBI Taxonomy" id="1576369"/>
    <lineage>
        <taxon>Bacteria</taxon>
        <taxon>Pseudomonadati</taxon>
        <taxon>Planctomycetota</taxon>
        <taxon>Planctomycetia</taxon>
        <taxon>Planctomycetales</taxon>
        <taxon>Planctomycetaceae</taxon>
        <taxon>Planctomicrobium</taxon>
    </lineage>
</organism>
<evidence type="ECO:0000313" key="2">
    <source>
        <dbReference type="Proteomes" id="UP000199518"/>
    </source>
</evidence>
<proteinExistence type="predicted"/>
<protein>
    <recommendedName>
        <fullName evidence="3">Carboxypeptidase regulatory-like domain-containing protein</fullName>
    </recommendedName>
</protein>
<dbReference type="Proteomes" id="UP000199518">
    <property type="component" value="Unassembled WGS sequence"/>
</dbReference>
<keyword evidence="2" id="KW-1185">Reference proteome</keyword>
<name>A0A1I3HPN2_9PLAN</name>
<gene>
    <name evidence="1" type="ORF">SAMN05421753_108146</name>
</gene>
<sequence length="137" mass="14594">MNDRSLLVALMLCLAGCGKAEDGYQRYTVSGTVNLDGKPLETGEIVFYPRKEGPVVSGAPIQNGKFSLPESTGLTAGGYRVAIKSEVVEGGGSAEDQFENPPSVRSLIPAKYNTETTLTAEVMHGPQNVLNFDLKSE</sequence>
<evidence type="ECO:0008006" key="3">
    <source>
        <dbReference type="Google" id="ProtNLM"/>
    </source>
</evidence>
<accession>A0A1I3HPN2</accession>
<evidence type="ECO:0000313" key="1">
    <source>
        <dbReference type="EMBL" id="SFI37695.1"/>
    </source>
</evidence>
<dbReference type="AlphaFoldDB" id="A0A1I3HPN2"/>
<dbReference type="EMBL" id="FOQD01000008">
    <property type="protein sequence ID" value="SFI37695.1"/>
    <property type="molecule type" value="Genomic_DNA"/>
</dbReference>